<evidence type="ECO:0000313" key="3">
    <source>
        <dbReference type="EMBL" id="OAP13837.1"/>
    </source>
</evidence>
<proteinExistence type="predicted"/>
<sequence>MVESTSDLEDQGNEFFQEHKYADDALNSYLKVPVMAFRPSLEAKLRQLLHNICLHEFKLCSDTAKDFVKLLKGETGSDLLRLYFQSSPNFTELLEAWNLHHGKQGLSYIFSLIQTILSHPEGKSSDIGRALDQFCRLLIEKKLLDIYKALSNTKRLQNAALSLLASIVRRGPGMASEMARTFDFHGFPKQAPRRAFVEFAISFLQVGKPSLLKSILEKKQLYSQLLQGLEEDDDDTLASVLSTLKDKILVQESSLSPRLMSALFGPKTLEQLVIISEREDGGIVNELAYDVLVKVCTDPSNGLMPDAYRKGNIKRLLALMKSLKATETGYPRDFLLAIIRGRPSLASAFFDEFPYNVEDFTSPYWFSSISLAADLVSSVRMSSSFDFLNPDKPPSGGSEVHTIMKCICPRPFSQSLIARGMHHSVFLVKHGTLRFLWETLRLWDSFVTAWKLCSVDQIQASLERDIIGEVISFFPDFQVLWTVLKVSQKLSLKRKAELDIGLVDRKKRLKTSEMAVLEELASDMVIGGLGSDTNIFLEEDTGDAQLTDQEDAENEYLGIVSEIWGSEFCSKPIASVDEAEMFFQIKLLDTLGIYVRSVPNVPKGLFDVFMKFLSSSSSMPAELQRALLSLLNEYIFWRPKSQFERVPRKIPPLMFKHLHVFINLLLFSSHNEVKVLSYNLARVSMSSTGAFDINPSEIEAWFLFLPSVGKIKLPLKAQSISSFVISFLCDAVTAVGNTLFQQCAIVRSSLSHLKGVSIGFSPLIVCILQKCVKLLNSESQAYSLPNKSAVSLYVYSSLKYILQTQVDPRPLSCLVQSVLSEVVDGSKDSLCEWLPLRVLLLFTQSLSEPFILHSGRTTCRLADTSFAATLDEIKGLMRSITPDEVGGVVNAFSSALICATPESILKNFASVMAVSWDLYGTSFSFLLSIIFLEKNFLRNLSKLSPDLFMRGLELTVSRNLREGTVDSEIDFADHSSTTEKIKSKMDIPDIESLAFSVFLEQTPFPVLLNEIMSMDISCLSEFPRLTELLLLKVSQPKSDSIESDIRLILFWLFQIRSLYKVQPHPVLCQQSEICLRLMRHLFSQISKLDLVSGPSADKLKHQVPQTVLSHPVVMALLESPADCDTLPRVQNVEVFSETLLTAGRLGISEIDQHILDLLASTCENFLFEESHIERKGDRRADKSIMAFKVLVERLLLVFRDKFELCVGSQSYAPLLQQSQLMQALLKFISPFKLLYLAHSMLSKIYEEELASQILSLGLDIAGGAFEMLILYSRQPAAKRRVYDFLWELEDKNYDSRIIEQVYSLACRFSTSFGLASADTCLLKVVSGIFRGGNSQHCSVHQLTVIMSQIVGRTSKDLIIHCINQASMSRAKILFYLVESSPLHLSVFGHIFFSMLSKLQGDSALITDDQFVMLLPPVLLFLASVFAKLEKSCSKCLDITSLYSNILIKGFLQWPKFCSGCIFEEKYDEILLSTSEDIETMFNASLLGKAVRMFQYHFALTESPTKTDDLLKVFYSMFPHTSAGKEMLDYEIKEVDVKSVDQMFNITNRLVAKVELSRICLFPEDSCMHHLKRQAGGCVKESSPEMGSNRESLLNPLLNAFVNTWQCVVERSDGYYKGNSEREEQDKYWFLCKSLEYFILRSILKFLEGMCEELAHLDSLPFLERLMNLILRPVSSILKLLIIPNLNSVRVENCCLEAPEYYLSQIEILKILGVLLCKCGKDSGIFLKDLHFRLLCSYGATPSEIDLQSYKLMHDIKLIVGEHTLNDSEDYLWGNAALKIREGLPSDGSDSDIVEDLRQSLFKENLCLDPKRCAQTVLYFPYGRTAEASDNTYIYDDPISEKCSPAIERYDPVFILRFSVQLLSMGYIEPVEFSSLGLLAVAFASMSSADFGIRKLGYETLGIFVDVLESCRKNMHVKVLRLLLTYVQNGVEEQWQRIPTVSAVFSAEASLILLDSSHEHYVPIIKLLKRSSTLKLRGIPLFHDFFGSSTVNFRSQRLWVLRLVFVGLESEEDAQIYIRNSILETVMGFFSSPLADDETKGLILQVVRKSVKLHKMARHLVENCGLLSWCSSFFSMLTTKPTGDEDSRFVVVLEVITDALASRNDTEWSQRSALEGLMEISSRLYTLLGDGLVSMQENGTSVDLILQILSATLKISHKRKKNQPHFTITIEGIFQLFEAAANCDSPQVEASAEGRLDTILMSTPPVEIICMDVHRLRRFLLWGSSTALKSDLKKGSKPGECHQDTKTHTEETMVAKFLRWLLASVILGKLYSEANDSDQIVLSETKPETLPTLLEYLKKRNLQGSVTNSEHIIGEVIVYLQKHLLCRNYGVLLPSVVFALSLMVLRNGLETTGTESEGGYKVIRSLCSRISSPTEAIPVWRWSYHQDLPSERATDPKEIDELYACQELLLIFSDMLRETPRESQQTLLLGESFDMSSVFEWERVSSLSFPLLRLLPLLPQSSISLTVLPTILSFTDSGDDSLEECVNGCEADDNGEQARA</sequence>
<comment type="caution">
    <text evidence="3">The sequence shown here is derived from an EMBL/GenBank/DDBJ whole genome shotgun (WGS) entry which is preliminary data.</text>
</comment>
<dbReference type="PANTHER" id="PTHR13500:SF0">
    <property type="entry name" value="NUCLEOLAR PRE-RIBOSOMAL-ASSOCIATED PROTEIN 1"/>
    <property type="match status" value="1"/>
</dbReference>
<reference evidence="4" key="1">
    <citation type="journal article" date="2016" name="Proc. Natl. Acad. Sci. U.S.A.">
        <title>Chromosome-level assembly of Arabidopsis thaliana Ler reveals the extent of translocation and inversion polymorphisms.</title>
        <authorList>
            <person name="Zapata L."/>
            <person name="Ding J."/>
            <person name="Willing E.M."/>
            <person name="Hartwig B."/>
            <person name="Bezdan D."/>
            <person name="Jiao W.B."/>
            <person name="Patel V."/>
            <person name="Velikkakam James G."/>
            <person name="Koornneef M."/>
            <person name="Ossowski S."/>
            <person name="Schneeberger K."/>
        </authorList>
    </citation>
    <scope>NUCLEOTIDE SEQUENCE [LARGE SCALE GENOMIC DNA]</scope>
    <source>
        <strain evidence="4">cv. Landsberg erecta</strain>
    </source>
</reference>
<feature type="domain" description="URB1 N-terminal" evidence="1">
    <location>
        <begin position="91"/>
        <end position="367"/>
    </location>
</feature>
<dbReference type="ExpressionAtlas" id="A0A178W5U9">
    <property type="expression patterns" value="baseline and differential"/>
</dbReference>
<dbReference type="EMBL" id="LUHQ01000001">
    <property type="protein sequence ID" value="OAP13837.1"/>
    <property type="molecule type" value="Genomic_DNA"/>
</dbReference>
<dbReference type="InterPro" id="IPR021714">
    <property type="entry name" value="URB1_N"/>
</dbReference>
<gene>
    <name evidence="3" type="ordered locus">AXX17_At1g66430</name>
</gene>
<name>A0A178W5U9_ARATH</name>
<dbReference type="InterPro" id="IPR032436">
    <property type="entry name" value="URB1_C"/>
</dbReference>
<evidence type="ECO:0000313" key="4">
    <source>
        <dbReference type="Proteomes" id="UP000078284"/>
    </source>
</evidence>
<feature type="domain" description="URB1 C-terminal" evidence="2">
    <location>
        <begin position="1878"/>
        <end position="2068"/>
    </location>
</feature>
<dbReference type="PANTHER" id="PTHR13500">
    <property type="entry name" value="NUCLEOLAR PRERIBOSOMAL-ASSOCIATED PROTEIN 1"/>
    <property type="match status" value="1"/>
</dbReference>
<evidence type="ECO:0000259" key="2">
    <source>
        <dbReference type="Pfam" id="PF16201"/>
    </source>
</evidence>
<dbReference type="Pfam" id="PF16201">
    <property type="entry name" value="NopRA1"/>
    <property type="match status" value="1"/>
</dbReference>
<organism evidence="3 4">
    <name type="scientific">Arabidopsis thaliana</name>
    <name type="common">Mouse-ear cress</name>
    <dbReference type="NCBI Taxonomy" id="3702"/>
    <lineage>
        <taxon>Eukaryota</taxon>
        <taxon>Viridiplantae</taxon>
        <taxon>Streptophyta</taxon>
        <taxon>Embryophyta</taxon>
        <taxon>Tracheophyta</taxon>
        <taxon>Spermatophyta</taxon>
        <taxon>Magnoliopsida</taxon>
        <taxon>eudicotyledons</taxon>
        <taxon>Gunneridae</taxon>
        <taxon>Pentapetalae</taxon>
        <taxon>rosids</taxon>
        <taxon>malvids</taxon>
        <taxon>Brassicales</taxon>
        <taxon>Brassicaceae</taxon>
        <taxon>Camelineae</taxon>
        <taxon>Arabidopsis</taxon>
    </lineage>
</organism>
<accession>A0A178W5U9</accession>
<dbReference type="Proteomes" id="UP000078284">
    <property type="component" value="Chromosome 1"/>
</dbReference>
<protein>
    <recommendedName>
        <fullName evidence="5">Nucleolar pre-ribosomal-associated protein 1</fullName>
    </recommendedName>
</protein>
<evidence type="ECO:0008006" key="5">
    <source>
        <dbReference type="Google" id="ProtNLM"/>
    </source>
</evidence>
<dbReference type="Pfam" id="PF11707">
    <property type="entry name" value="Npa1"/>
    <property type="match status" value="1"/>
</dbReference>
<evidence type="ECO:0000259" key="1">
    <source>
        <dbReference type="Pfam" id="PF11707"/>
    </source>
</evidence>
<dbReference type="InterPro" id="IPR039844">
    <property type="entry name" value="URB1"/>
</dbReference>